<reference evidence="3 4" key="1">
    <citation type="journal article" date="2014" name="Int. J. Syst. Evol. Microbiol.">
        <title>Complete genome sequence of Corynebacterium casei LMG S-19264T (=DSM 44701T), isolated from a smear-ripened cheese.</title>
        <authorList>
            <consortium name="US DOE Joint Genome Institute (JGI-PGF)"/>
            <person name="Walter F."/>
            <person name="Albersmeier A."/>
            <person name="Kalinowski J."/>
            <person name="Ruckert C."/>
        </authorList>
    </citation>
    <scope>NUCLEOTIDE SEQUENCE [LARGE SCALE GENOMIC DNA]</scope>
    <source>
        <strain evidence="3 4">CGMCC 1.15358</strain>
    </source>
</reference>
<dbReference type="RefSeq" id="WP_066765970.1">
    <property type="nucleotide sequence ID" value="NZ_BMIO01000001.1"/>
</dbReference>
<feature type="region of interest" description="Disordered" evidence="1">
    <location>
        <begin position="49"/>
        <end position="91"/>
    </location>
</feature>
<feature type="transmembrane region" description="Helical" evidence="2">
    <location>
        <begin position="26"/>
        <end position="46"/>
    </location>
</feature>
<evidence type="ECO:0000313" key="3">
    <source>
        <dbReference type="EMBL" id="GGD30375.1"/>
    </source>
</evidence>
<dbReference type="AlphaFoldDB" id="A0A916Y402"/>
<keyword evidence="2" id="KW-1133">Transmembrane helix</keyword>
<keyword evidence="4" id="KW-1185">Reference proteome</keyword>
<keyword evidence="2" id="KW-0472">Membrane</keyword>
<gene>
    <name evidence="3" type="ORF">GCM10010989_00550</name>
</gene>
<evidence type="ECO:0000256" key="2">
    <source>
        <dbReference type="SAM" id="Phobius"/>
    </source>
</evidence>
<protein>
    <submittedName>
        <fullName evidence="3">Uncharacterized protein</fullName>
    </submittedName>
</protein>
<sequence>MERHGDEVDVSTTEARAGSTPHIVRYVLIISLVLAAAAMTIVWITGAATADDPVESGSERTSDPYNAAGEPVDGAASEVDETTQPMTEAAE</sequence>
<proteinExistence type="predicted"/>
<comment type="caution">
    <text evidence="3">The sequence shown here is derived from an EMBL/GenBank/DDBJ whole genome shotgun (WGS) entry which is preliminary data.</text>
</comment>
<dbReference type="OrthoDB" id="7452565at2"/>
<organism evidence="3 4">
    <name type="scientific">Croceicoccus pelagius</name>
    <dbReference type="NCBI Taxonomy" id="1703341"/>
    <lineage>
        <taxon>Bacteria</taxon>
        <taxon>Pseudomonadati</taxon>
        <taxon>Pseudomonadota</taxon>
        <taxon>Alphaproteobacteria</taxon>
        <taxon>Sphingomonadales</taxon>
        <taxon>Erythrobacteraceae</taxon>
        <taxon>Croceicoccus</taxon>
    </lineage>
</organism>
<name>A0A916Y402_9SPHN</name>
<evidence type="ECO:0000313" key="4">
    <source>
        <dbReference type="Proteomes" id="UP000598997"/>
    </source>
</evidence>
<dbReference type="Proteomes" id="UP000598997">
    <property type="component" value="Unassembled WGS sequence"/>
</dbReference>
<dbReference type="EMBL" id="BMIO01000001">
    <property type="protein sequence ID" value="GGD30375.1"/>
    <property type="molecule type" value="Genomic_DNA"/>
</dbReference>
<feature type="compositionally biased region" description="Polar residues" evidence="1">
    <location>
        <begin position="82"/>
        <end position="91"/>
    </location>
</feature>
<accession>A0A916Y402</accession>
<keyword evidence="2" id="KW-0812">Transmembrane</keyword>
<evidence type="ECO:0000256" key="1">
    <source>
        <dbReference type="SAM" id="MobiDB-lite"/>
    </source>
</evidence>